<dbReference type="Pfam" id="PF08924">
    <property type="entry name" value="Rv2525c_GlyHyd-like"/>
    <property type="match status" value="1"/>
</dbReference>
<dbReference type="STRING" id="2045.KR76_23350"/>
<dbReference type="SUPFAM" id="SSF51445">
    <property type="entry name" value="(Trans)glycosidases"/>
    <property type="match status" value="1"/>
</dbReference>
<dbReference type="Proteomes" id="UP000030300">
    <property type="component" value="Chromosome"/>
</dbReference>
<reference evidence="1 2" key="1">
    <citation type="journal article" date="2015" name="Genome Announc.">
        <title>Complete Genome Sequence of Steroid-Transforming Nocardioides simplex VKM Ac-2033D.</title>
        <authorList>
            <person name="Shtratnikova V.Y."/>
            <person name="Schelkunov M.I."/>
            <person name="Pekov Y.A."/>
            <person name="Fokina V.V."/>
            <person name="Logacheva M.D."/>
            <person name="Sokolov S.L."/>
            <person name="Bragin E.Y."/>
            <person name="Ashapkin V.V."/>
            <person name="Donova M.V."/>
        </authorList>
    </citation>
    <scope>NUCLEOTIDE SEQUENCE [LARGE SCALE GENOMIC DNA]</scope>
    <source>
        <strain evidence="1 2">VKM Ac-2033D</strain>
    </source>
</reference>
<dbReference type="InterPro" id="IPR017853">
    <property type="entry name" value="GH"/>
</dbReference>
<evidence type="ECO:0000313" key="1">
    <source>
        <dbReference type="EMBL" id="AJR18727.1"/>
    </source>
</evidence>
<proteinExistence type="predicted"/>
<dbReference type="Gene3D" id="3.20.20.80">
    <property type="entry name" value="Glycosidases"/>
    <property type="match status" value="1"/>
</dbReference>
<dbReference type="Gene3D" id="1.10.101.10">
    <property type="entry name" value="PGBD-like superfamily/PGBD"/>
    <property type="match status" value="2"/>
</dbReference>
<protein>
    <submittedName>
        <fullName evidence="1">Uncharacterized protein</fullName>
    </submittedName>
</protein>
<evidence type="ECO:0000313" key="2">
    <source>
        <dbReference type="Proteomes" id="UP000030300"/>
    </source>
</evidence>
<dbReference type="SUPFAM" id="SSF47090">
    <property type="entry name" value="PGBD-like"/>
    <property type="match status" value="2"/>
</dbReference>
<dbReference type="OrthoDB" id="5171321at2"/>
<dbReference type="HOGENOM" id="CLU_608112_0_0_11"/>
<dbReference type="AlphaFoldDB" id="A0A0C5XMN6"/>
<keyword evidence="2" id="KW-1185">Reference proteome</keyword>
<dbReference type="InterPro" id="IPR036365">
    <property type="entry name" value="PGBD-like_sf"/>
</dbReference>
<dbReference type="Pfam" id="PF01471">
    <property type="entry name" value="PG_binding_1"/>
    <property type="match status" value="1"/>
</dbReference>
<dbReference type="InterPro" id="IPR002477">
    <property type="entry name" value="Peptidoglycan-bd-like"/>
</dbReference>
<name>A0A0C5XMN6_NOCSI</name>
<gene>
    <name evidence="1" type="ORF">KR76_23350</name>
</gene>
<accession>A0A0C5XMN6</accession>
<sequence>MPARPVTVRSPRRLRASLAGVATLTTGALAVVVTLALLGPLRPDAAPTTDAPVDLSAKSTNPVTPGNFTGYGFDQCLAPTQKKMDAWLEHSPFLAVGIYISGNSRACRSQPNLTPTWVSTQLAKGWRLLPISLGPQSSCVGRFPRYGAKIDPTISNVSTNSYAAARAQGKAEADTAVAAAQALGIVPGSTLWYDLEGWSDYRNATCRESALAFLTKWTQRIRNRGYVSGVYSSAGSGMKILDDARAAKRADVVVPDQIWVARWDNVANTSTSYLRADGWLPGRRMKQYQGGHNETWGGVTINIDRNYLDLGNSTPAAETHCGGVRVDLTYRKVMPRSGSYRPDPTLVKALQCLLREKAGYTGALTGNFNKKTRATAQAWQRRTGTGVSTKWRKKDWITLHAAGARPVLKIGSRGSDVRRVQRALQIAVPGARVVVNGVYDARTASAVSAYRKQVGLPAYGIVHSATWAKLAAGAR</sequence>
<dbReference type="GeneID" id="96611709"/>
<dbReference type="KEGG" id="psim:KR76_23350"/>
<dbReference type="InterPro" id="IPR015020">
    <property type="entry name" value="Rv2525c-like_Glyco_Hydro-like"/>
</dbReference>
<dbReference type="RefSeq" id="WP_052139027.1">
    <property type="nucleotide sequence ID" value="NZ_BJMC01000014.1"/>
</dbReference>
<organism evidence="1 2">
    <name type="scientific">Nocardioides simplex</name>
    <name type="common">Arthrobacter simplex</name>
    <dbReference type="NCBI Taxonomy" id="2045"/>
    <lineage>
        <taxon>Bacteria</taxon>
        <taxon>Bacillati</taxon>
        <taxon>Actinomycetota</taxon>
        <taxon>Actinomycetes</taxon>
        <taxon>Propionibacteriales</taxon>
        <taxon>Nocardioidaceae</taxon>
        <taxon>Pimelobacter</taxon>
    </lineage>
</organism>
<dbReference type="EMBL" id="CP009896">
    <property type="protein sequence ID" value="AJR18727.1"/>
    <property type="molecule type" value="Genomic_DNA"/>
</dbReference>
<dbReference type="InterPro" id="IPR036366">
    <property type="entry name" value="PGBDSf"/>
</dbReference>